<reference evidence="13 14" key="1">
    <citation type="submission" date="2018-02" db="EMBL/GenBank/DDBJ databases">
        <title>Mycoplasma marinum and Mycoplasma todarodis sp. nov., moderately halophilic and psychrotolerant mycoplasmas isolated from cephalopods.</title>
        <authorList>
            <person name="Viver T."/>
        </authorList>
    </citation>
    <scope>NUCLEOTIDE SEQUENCE [LARGE SCALE GENOMIC DNA]</scope>
    <source>
        <strain evidence="13 14">5H</strain>
    </source>
</reference>
<accession>A0A4R0XS02</accession>
<comment type="cofactor">
    <cofactor evidence="1 10 11">
        <name>pyridoxal 5'-phosphate</name>
        <dbReference type="ChEBI" id="CHEBI:597326"/>
    </cofactor>
</comment>
<feature type="domain" description="Serine hydroxymethyltransferase-like" evidence="12">
    <location>
        <begin position="7"/>
        <end position="382"/>
    </location>
</feature>
<keyword evidence="5 10" id="KW-0963">Cytoplasm</keyword>
<dbReference type="InterPro" id="IPR001085">
    <property type="entry name" value="Ser_HO-MeTrfase"/>
</dbReference>
<dbReference type="EC" id="2.1.2.1" evidence="10"/>
<evidence type="ECO:0000256" key="1">
    <source>
        <dbReference type="ARBA" id="ARBA00001933"/>
    </source>
</evidence>
<evidence type="ECO:0000256" key="11">
    <source>
        <dbReference type="PIRSR" id="PIRSR000412-50"/>
    </source>
</evidence>
<evidence type="ECO:0000259" key="12">
    <source>
        <dbReference type="Pfam" id="PF00464"/>
    </source>
</evidence>
<dbReference type="GO" id="GO:0004372">
    <property type="term" value="F:glycine hydroxymethyltransferase activity"/>
    <property type="evidence" value="ECO:0007669"/>
    <property type="project" value="UniProtKB-UniRule"/>
</dbReference>
<gene>
    <name evidence="10 13" type="primary">glyA</name>
    <name evidence="13" type="ORF">C4B25_04560</name>
</gene>
<dbReference type="InterPro" id="IPR019798">
    <property type="entry name" value="Ser_HO-MeTrfase_PLP_BS"/>
</dbReference>
<dbReference type="FunFam" id="3.40.640.10:FF:000001">
    <property type="entry name" value="Serine hydroxymethyltransferase"/>
    <property type="match status" value="1"/>
</dbReference>
<evidence type="ECO:0000256" key="4">
    <source>
        <dbReference type="ARBA" id="ARBA00011738"/>
    </source>
</evidence>
<sequence length="415" mass="45564">MYKKIELEDKVIENAINKEFERQQTHIELIASENYVSDDVMKATGSVLTNKYAEGYPGKRYYDGTEFVDIVENAAIDRLKELFNVEYANVQAHSGSSANAAAIAAVIKPGEKILGMSLDAGGHLTHGYKINFSGNFYETATYGVDDNGLIDYDEVMKIAKEEKPQLIICGASAYSRVIDFNKFKEIADEVGAVLMADIAHISGLVIAGIHPTPVGLADIITSTTHKTLRGARGGVIMTNDEKLAKQINRWIFPGYQGGPLLHSIAGKAVAFGEALKPSFIEYQKQIVKNAQAFANWFIENGSPVISNGTDNHLFIVDVKTGYGITGKKASSILQSIGITINKNTIPNDTESPFVTSGIRLGTPAMTSRNLKEKEFIEIAEIIDSALKNSEKDEIIKELKNRVFDLTKRFPIVTKY</sequence>
<dbReference type="InterPro" id="IPR049943">
    <property type="entry name" value="Ser_HO-MeTrfase-like"/>
</dbReference>
<comment type="function">
    <text evidence="9">Catalyzes the reversible interconversion of serine and glycine with tetrahydrofolate (THF) serving as the one-carbon carrier. This reaction serves as the major source of one-carbon groups required for the biosynthesis of purines, thymidylate, methionine, and other important biomolecules. Also exhibits THF-independent aldolase activity toward beta-hydroxyamino acids, producing glycine and aldehydes, via a retro-aldol mechanism. Thus, is able to catalyze the cleavage of L-allo-threonine.</text>
</comment>
<dbReference type="RefSeq" id="WP_131613943.1">
    <property type="nucleotide sequence ID" value="NZ_PSZP01000057.1"/>
</dbReference>
<comment type="subcellular location">
    <subcellularLocation>
        <location evidence="2 10">Cytoplasm</location>
    </subcellularLocation>
</comment>
<dbReference type="Gene3D" id="3.40.640.10">
    <property type="entry name" value="Type I PLP-dependent aspartate aminotransferase-like (Major domain)"/>
    <property type="match status" value="1"/>
</dbReference>
<feature type="binding site" evidence="10">
    <location>
        <begin position="351"/>
        <end position="353"/>
    </location>
    <ligand>
        <name>(6S)-5,6,7,8-tetrahydrofolate</name>
        <dbReference type="ChEBI" id="CHEBI:57453"/>
    </ligand>
</feature>
<dbReference type="Pfam" id="PF00464">
    <property type="entry name" value="SHMT"/>
    <property type="match status" value="1"/>
</dbReference>
<dbReference type="Gene3D" id="3.90.1150.10">
    <property type="entry name" value="Aspartate Aminotransferase, domain 1"/>
    <property type="match status" value="1"/>
</dbReference>
<proteinExistence type="inferred from homology"/>
<dbReference type="HAMAP" id="MF_00051">
    <property type="entry name" value="SHMT"/>
    <property type="match status" value="1"/>
</dbReference>
<evidence type="ECO:0000256" key="5">
    <source>
        <dbReference type="ARBA" id="ARBA00022490"/>
    </source>
</evidence>
<keyword evidence="7 10" id="KW-0808">Transferase</keyword>
<organism evidence="13 14">
    <name type="scientific">Mycoplasma todarodis</name>
    <dbReference type="NCBI Taxonomy" id="1937191"/>
    <lineage>
        <taxon>Bacteria</taxon>
        <taxon>Bacillati</taxon>
        <taxon>Mycoplasmatota</taxon>
        <taxon>Mollicutes</taxon>
        <taxon>Mycoplasmataceae</taxon>
        <taxon>Mycoplasma</taxon>
    </lineage>
</organism>
<dbReference type="OrthoDB" id="9803846at2"/>
<dbReference type="InterPro" id="IPR039429">
    <property type="entry name" value="SHMT-like_dom"/>
</dbReference>
<comment type="pathway">
    <text evidence="10">Amino-acid biosynthesis; glycine biosynthesis; glycine from L-serine: step 1/1.</text>
</comment>
<keyword evidence="6 10" id="KW-0554">One-carbon metabolism</keyword>
<evidence type="ECO:0000256" key="6">
    <source>
        <dbReference type="ARBA" id="ARBA00022563"/>
    </source>
</evidence>
<evidence type="ECO:0000256" key="8">
    <source>
        <dbReference type="ARBA" id="ARBA00022898"/>
    </source>
</evidence>
<dbReference type="AlphaFoldDB" id="A0A4R0XS02"/>
<evidence type="ECO:0000256" key="3">
    <source>
        <dbReference type="ARBA" id="ARBA00006376"/>
    </source>
</evidence>
<dbReference type="PANTHER" id="PTHR11680:SF35">
    <property type="entry name" value="SERINE HYDROXYMETHYLTRANSFERASE 1"/>
    <property type="match status" value="1"/>
</dbReference>
<feature type="site" description="Plays an important role in substrate specificity" evidence="10">
    <location>
        <position position="225"/>
    </location>
</feature>
<evidence type="ECO:0000313" key="14">
    <source>
        <dbReference type="Proteomes" id="UP000291072"/>
    </source>
</evidence>
<comment type="pathway">
    <text evidence="10">One-carbon metabolism; tetrahydrofolate interconversion.</text>
</comment>
<feature type="modified residue" description="N6-(pyridoxal phosphate)lysine" evidence="10 11">
    <location>
        <position position="226"/>
    </location>
</feature>
<dbReference type="UniPathway" id="UPA00288">
    <property type="reaction ID" value="UER01023"/>
</dbReference>
<evidence type="ECO:0000256" key="9">
    <source>
        <dbReference type="ARBA" id="ARBA00054606"/>
    </source>
</evidence>
<dbReference type="GO" id="GO:0032259">
    <property type="term" value="P:methylation"/>
    <property type="evidence" value="ECO:0007669"/>
    <property type="project" value="UniProtKB-KW"/>
</dbReference>
<dbReference type="InterPro" id="IPR015422">
    <property type="entry name" value="PyrdxlP-dep_Trfase_small"/>
</dbReference>
<dbReference type="GO" id="GO:0019264">
    <property type="term" value="P:glycine biosynthetic process from serine"/>
    <property type="evidence" value="ECO:0007669"/>
    <property type="project" value="UniProtKB-UniRule"/>
</dbReference>
<dbReference type="SUPFAM" id="SSF53383">
    <property type="entry name" value="PLP-dependent transferases"/>
    <property type="match status" value="1"/>
</dbReference>
<dbReference type="GO" id="GO:0005829">
    <property type="term" value="C:cytosol"/>
    <property type="evidence" value="ECO:0007669"/>
    <property type="project" value="TreeGrafter"/>
</dbReference>
<comment type="subunit">
    <text evidence="4 10">Homodimer.</text>
</comment>
<dbReference type="GO" id="GO:0035999">
    <property type="term" value="P:tetrahydrofolate interconversion"/>
    <property type="evidence" value="ECO:0007669"/>
    <property type="project" value="UniProtKB-UniRule"/>
</dbReference>
<dbReference type="PROSITE" id="PS00096">
    <property type="entry name" value="SHMT"/>
    <property type="match status" value="1"/>
</dbReference>
<dbReference type="CDD" id="cd00378">
    <property type="entry name" value="SHMT"/>
    <property type="match status" value="1"/>
</dbReference>
<protein>
    <recommendedName>
        <fullName evidence="10">Serine hydroxymethyltransferase</fullName>
        <shortName evidence="10">SHMT</shortName>
        <shortName evidence="10">Serine methylase</shortName>
        <ecNumber evidence="10">2.1.2.1</ecNumber>
    </recommendedName>
</protein>
<dbReference type="InterPro" id="IPR015421">
    <property type="entry name" value="PyrdxlP-dep_Trfase_major"/>
</dbReference>
<evidence type="ECO:0000256" key="10">
    <source>
        <dbReference type="HAMAP-Rule" id="MF_00051"/>
    </source>
</evidence>
<feature type="binding site" evidence="10">
    <location>
        <position position="241"/>
    </location>
    <ligand>
        <name>(6S)-5,6,7,8-tetrahydrofolate</name>
        <dbReference type="ChEBI" id="CHEBI:57453"/>
    </ligand>
</feature>
<dbReference type="PANTHER" id="PTHR11680">
    <property type="entry name" value="SERINE HYDROXYMETHYLTRANSFERASE"/>
    <property type="match status" value="1"/>
</dbReference>
<comment type="catalytic activity">
    <reaction evidence="10">
        <text>(6R)-5,10-methylene-5,6,7,8-tetrahydrofolate + glycine + H2O = (6S)-5,6,7,8-tetrahydrofolate + L-serine</text>
        <dbReference type="Rhea" id="RHEA:15481"/>
        <dbReference type="ChEBI" id="CHEBI:15377"/>
        <dbReference type="ChEBI" id="CHEBI:15636"/>
        <dbReference type="ChEBI" id="CHEBI:33384"/>
        <dbReference type="ChEBI" id="CHEBI:57305"/>
        <dbReference type="ChEBI" id="CHEBI:57453"/>
        <dbReference type="EC" id="2.1.2.1"/>
    </reaction>
</comment>
<feature type="binding site" evidence="10">
    <location>
        <begin position="122"/>
        <end position="124"/>
    </location>
    <ligand>
        <name>(6S)-5,6,7,8-tetrahydrofolate</name>
        <dbReference type="ChEBI" id="CHEBI:57453"/>
    </ligand>
</feature>
<dbReference type="GO" id="GO:0008168">
    <property type="term" value="F:methyltransferase activity"/>
    <property type="evidence" value="ECO:0007669"/>
    <property type="project" value="UniProtKB-KW"/>
</dbReference>
<dbReference type="Proteomes" id="UP000291072">
    <property type="component" value="Unassembled WGS sequence"/>
</dbReference>
<evidence type="ECO:0000256" key="2">
    <source>
        <dbReference type="ARBA" id="ARBA00004496"/>
    </source>
</evidence>
<evidence type="ECO:0000256" key="7">
    <source>
        <dbReference type="ARBA" id="ARBA00022679"/>
    </source>
</evidence>
<feature type="binding site" evidence="10">
    <location>
        <position position="118"/>
    </location>
    <ligand>
        <name>(6S)-5,6,7,8-tetrahydrofolate</name>
        <dbReference type="ChEBI" id="CHEBI:57453"/>
    </ligand>
</feature>
<dbReference type="NCBIfam" id="NF000586">
    <property type="entry name" value="PRK00011.1"/>
    <property type="match status" value="1"/>
</dbReference>
<dbReference type="InterPro" id="IPR015424">
    <property type="entry name" value="PyrdxlP-dep_Trfase"/>
</dbReference>
<dbReference type="GO" id="GO:0030170">
    <property type="term" value="F:pyridoxal phosphate binding"/>
    <property type="evidence" value="ECO:0007669"/>
    <property type="project" value="UniProtKB-UniRule"/>
</dbReference>
<keyword evidence="13" id="KW-0489">Methyltransferase</keyword>
<comment type="caution">
    <text evidence="13">The sequence shown here is derived from an EMBL/GenBank/DDBJ whole genome shotgun (WGS) entry which is preliminary data.</text>
</comment>
<dbReference type="PIRSF" id="PIRSF000412">
    <property type="entry name" value="SHMT"/>
    <property type="match status" value="1"/>
</dbReference>
<dbReference type="UniPathway" id="UPA00193"/>
<keyword evidence="14" id="KW-1185">Reference proteome</keyword>
<keyword evidence="10" id="KW-0028">Amino-acid biosynthesis</keyword>
<keyword evidence="8 10" id="KW-0663">Pyridoxal phosphate</keyword>
<evidence type="ECO:0000313" key="13">
    <source>
        <dbReference type="EMBL" id="TCG10359.1"/>
    </source>
</evidence>
<dbReference type="EMBL" id="PSZP01000057">
    <property type="protein sequence ID" value="TCG10359.1"/>
    <property type="molecule type" value="Genomic_DNA"/>
</dbReference>
<comment type="similarity">
    <text evidence="3 10">Belongs to the SHMT family.</text>
</comment>
<name>A0A4R0XS02_9MOLU</name>